<name>A0A815V2H2_9BILA</name>
<dbReference type="EMBL" id="CAJNOO010018567">
    <property type="protein sequence ID" value="CAF1527602.1"/>
    <property type="molecule type" value="Genomic_DNA"/>
</dbReference>
<evidence type="ECO:0000313" key="1">
    <source>
        <dbReference type="EMBL" id="CAF1527602.1"/>
    </source>
</evidence>
<proteinExistence type="predicted"/>
<organism evidence="1 2">
    <name type="scientific">Rotaria sordida</name>
    <dbReference type="NCBI Taxonomy" id="392033"/>
    <lineage>
        <taxon>Eukaryota</taxon>
        <taxon>Metazoa</taxon>
        <taxon>Spiralia</taxon>
        <taxon>Gnathifera</taxon>
        <taxon>Rotifera</taxon>
        <taxon>Eurotatoria</taxon>
        <taxon>Bdelloidea</taxon>
        <taxon>Philodinida</taxon>
        <taxon>Philodinidae</taxon>
        <taxon>Rotaria</taxon>
    </lineage>
</organism>
<feature type="non-terminal residue" evidence="1">
    <location>
        <position position="1"/>
    </location>
</feature>
<dbReference type="Proteomes" id="UP000663882">
    <property type="component" value="Unassembled WGS sequence"/>
</dbReference>
<sequence>ASSFCSSSGAGCSSAGGLFSGVNDITAQAPAKVSLFSRYERRK</sequence>
<gene>
    <name evidence="1" type="ORF">RFH988_LOCUS39422</name>
</gene>
<dbReference type="AlphaFoldDB" id="A0A815V2H2"/>
<protein>
    <submittedName>
        <fullName evidence="1">Uncharacterized protein</fullName>
    </submittedName>
</protein>
<reference evidence="1" key="1">
    <citation type="submission" date="2021-02" db="EMBL/GenBank/DDBJ databases">
        <authorList>
            <person name="Nowell W R."/>
        </authorList>
    </citation>
    <scope>NUCLEOTIDE SEQUENCE</scope>
</reference>
<evidence type="ECO:0000313" key="2">
    <source>
        <dbReference type="Proteomes" id="UP000663882"/>
    </source>
</evidence>
<comment type="caution">
    <text evidence="1">The sequence shown here is derived from an EMBL/GenBank/DDBJ whole genome shotgun (WGS) entry which is preliminary data.</text>
</comment>
<accession>A0A815V2H2</accession>